<dbReference type="Proteomes" id="UP000027222">
    <property type="component" value="Unassembled WGS sequence"/>
</dbReference>
<protein>
    <recommendedName>
        <fullName evidence="3">Anaphase-promoting complex subunit 4 WD40 domain-containing protein</fullName>
    </recommendedName>
</protein>
<evidence type="ECO:0000313" key="1">
    <source>
        <dbReference type="EMBL" id="KDR83753.1"/>
    </source>
</evidence>
<keyword evidence="2" id="KW-1185">Reference proteome</keyword>
<dbReference type="HOGENOM" id="CLU_1489118_0_0_1"/>
<dbReference type="STRING" id="685588.A0A067TXI7"/>
<reference evidence="2" key="1">
    <citation type="journal article" date="2014" name="Proc. Natl. Acad. Sci. U.S.A.">
        <title>Extensive sampling of basidiomycete genomes demonstrates inadequacy of the white-rot/brown-rot paradigm for wood decay fungi.</title>
        <authorList>
            <person name="Riley R."/>
            <person name="Salamov A.A."/>
            <person name="Brown D.W."/>
            <person name="Nagy L.G."/>
            <person name="Floudas D."/>
            <person name="Held B.W."/>
            <person name="Levasseur A."/>
            <person name="Lombard V."/>
            <person name="Morin E."/>
            <person name="Otillar R."/>
            <person name="Lindquist E.A."/>
            <person name="Sun H."/>
            <person name="LaButti K.M."/>
            <person name="Schmutz J."/>
            <person name="Jabbour D."/>
            <person name="Luo H."/>
            <person name="Baker S.E."/>
            <person name="Pisabarro A.G."/>
            <person name="Walton J.D."/>
            <person name="Blanchette R.A."/>
            <person name="Henrissat B."/>
            <person name="Martin F."/>
            <person name="Cullen D."/>
            <person name="Hibbett D.S."/>
            <person name="Grigoriev I.V."/>
        </authorList>
    </citation>
    <scope>NUCLEOTIDE SEQUENCE [LARGE SCALE GENOMIC DNA]</scope>
    <source>
        <strain evidence="2">CBS 339.88</strain>
    </source>
</reference>
<accession>A0A067TXI7</accession>
<dbReference type="EMBL" id="KL142368">
    <property type="protein sequence ID" value="KDR83753.1"/>
    <property type="molecule type" value="Genomic_DNA"/>
</dbReference>
<sequence length="181" mass="19996">MAWGIQSTHNHLFVSCKPEPSVSTYPPVKKNWETPLYNLDATEAADALGLNPAGAILALSTRTEENRHILRLYDVGHQEHQATTKINIETLPSRTEGEVNCAVFSPDGLYNALARNDDHVHVYDDFVFGVVKAQWLHSEQAIRLAPVTTGEDGCVRLWNPLMSNDNKMSGISVTEVNSDIG</sequence>
<name>A0A067TXI7_GALM3</name>
<evidence type="ECO:0008006" key="3">
    <source>
        <dbReference type="Google" id="ProtNLM"/>
    </source>
</evidence>
<dbReference type="Gene3D" id="2.130.10.10">
    <property type="entry name" value="YVTN repeat-like/Quinoprotein amine dehydrogenase"/>
    <property type="match status" value="1"/>
</dbReference>
<organism evidence="1 2">
    <name type="scientific">Galerina marginata (strain CBS 339.88)</name>
    <dbReference type="NCBI Taxonomy" id="685588"/>
    <lineage>
        <taxon>Eukaryota</taxon>
        <taxon>Fungi</taxon>
        <taxon>Dikarya</taxon>
        <taxon>Basidiomycota</taxon>
        <taxon>Agaricomycotina</taxon>
        <taxon>Agaricomycetes</taxon>
        <taxon>Agaricomycetidae</taxon>
        <taxon>Agaricales</taxon>
        <taxon>Agaricineae</taxon>
        <taxon>Strophariaceae</taxon>
        <taxon>Galerina</taxon>
    </lineage>
</organism>
<dbReference type="AlphaFoldDB" id="A0A067TXI7"/>
<gene>
    <name evidence="1" type="ORF">GALMADRAFT_133165</name>
</gene>
<evidence type="ECO:0000313" key="2">
    <source>
        <dbReference type="Proteomes" id="UP000027222"/>
    </source>
</evidence>
<proteinExistence type="predicted"/>
<dbReference type="InterPro" id="IPR015943">
    <property type="entry name" value="WD40/YVTN_repeat-like_dom_sf"/>
</dbReference>
<dbReference type="OrthoDB" id="10248252at2759"/>
<dbReference type="SUPFAM" id="SSF101908">
    <property type="entry name" value="Putative isomerase YbhE"/>
    <property type="match status" value="1"/>
</dbReference>